<dbReference type="GO" id="GO:0005886">
    <property type="term" value="C:plasma membrane"/>
    <property type="evidence" value="ECO:0007669"/>
    <property type="project" value="UniProtKB-SubCell"/>
</dbReference>
<comment type="subcellular location">
    <subcellularLocation>
        <location evidence="1">Cell inner membrane</location>
        <topology evidence="1">Multi-pass membrane protein</topology>
    </subcellularLocation>
</comment>
<feature type="transmembrane region" description="Helical" evidence="9">
    <location>
        <begin position="9"/>
        <end position="29"/>
    </location>
</feature>
<gene>
    <name evidence="11" type="ORF">IC621_22075</name>
</gene>
<dbReference type="InterPro" id="IPR007387">
    <property type="entry name" value="TRAP_DctQ"/>
</dbReference>
<feature type="transmembrane region" description="Helical" evidence="9">
    <location>
        <begin position="44"/>
        <end position="61"/>
    </location>
</feature>
<name>A0A926RYG1_9BACI</name>
<evidence type="ECO:0000259" key="10">
    <source>
        <dbReference type="Pfam" id="PF04290"/>
    </source>
</evidence>
<keyword evidence="6 9" id="KW-1133">Transmembrane helix</keyword>
<keyword evidence="4" id="KW-0997">Cell inner membrane</keyword>
<dbReference type="EMBL" id="JACXAI010000039">
    <property type="protein sequence ID" value="MBD1382893.1"/>
    <property type="molecule type" value="Genomic_DNA"/>
</dbReference>
<dbReference type="PANTHER" id="PTHR35011">
    <property type="entry name" value="2,3-DIKETO-L-GULONATE TRAP TRANSPORTER SMALL PERMEASE PROTEIN YIAM"/>
    <property type="match status" value="1"/>
</dbReference>
<evidence type="ECO:0000256" key="3">
    <source>
        <dbReference type="ARBA" id="ARBA00022475"/>
    </source>
</evidence>
<evidence type="ECO:0000256" key="5">
    <source>
        <dbReference type="ARBA" id="ARBA00022692"/>
    </source>
</evidence>
<dbReference type="GO" id="GO:0022857">
    <property type="term" value="F:transmembrane transporter activity"/>
    <property type="evidence" value="ECO:0007669"/>
    <property type="project" value="TreeGrafter"/>
</dbReference>
<organism evidence="11 12">
    <name type="scientific">Metabacillus arenae</name>
    <dbReference type="NCBI Taxonomy" id="2771434"/>
    <lineage>
        <taxon>Bacteria</taxon>
        <taxon>Bacillati</taxon>
        <taxon>Bacillota</taxon>
        <taxon>Bacilli</taxon>
        <taxon>Bacillales</taxon>
        <taxon>Bacillaceae</taxon>
        <taxon>Metabacillus</taxon>
    </lineage>
</organism>
<dbReference type="PANTHER" id="PTHR35011:SF2">
    <property type="entry name" value="2,3-DIKETO-L-GULONATE TRAP TRANSPORTER SMALL PERMEASE PROTEIN YIAM"/>
    <property type="match status" value="1"/>
</dbReference>
<evidence type="ECO:0000256" key="8">
    <source>
        <dbReference type="ARBA" id="ARBA00038436"/>
    </source>
</evidence>
<feature type="transmembrane region" description="Helical" evidence="9">
    <location>
        <begin position="125"/>
        <end position="146"/>
    </location>
</feature>
<keyword evidence="12" id="KW-1185">Reference proteome</keyword>
<dbReference type="GO" id="GO:0015740">
    <property type="term" value="P:C4-dicarboxylate transport"/>
    <property type="evidence" value="ECO:0007669"/>
    <property type="project" value="TreeGrafter"/>
</dbReference>
<feature type="transmembrane region" description="Helical" evidence="9">
    <location>
        <begin position="82"/>
        <end position="105"/>
    </location>
</feature>
<evidence type="ECO:0000313" key="12">
    <source>
        <dbReference type="Proteomes" id="UP000626844"/>
    </source>
</evidence>
<feature type="domain" description="Tripartite ATP-independent periplasmic transporters DctQ component" evidence="10">
    <location>
        <begin position="20"/>
        <end position="149"/>
    </location>
</feature>
<comment type="caution">
    <text evidence="11">The sequence shown here is derived from an EMBL/GenBank/DDBJ whole genome shotgun (WGS) entry which is preliminary data.</text>
</comment>
<evidence type="ECO:0000313" key="11">
    <source>
        <dbReference type="EMBL" id="MBD1382893.1"/>
    </source>
</evidence>
<evidence type="ECO:0000256" key="4">
    <source>
        <dbReference type="ARBA" id="ARBA00022519"/>
    </source>
</evidence>
<evidence type="ECO:0000256" key="6">
    <source>
        <dbReference type="ARBA" id="ARBA00022989"/>
    </source>
</evidence>
<dbReference type="InterPro" id="IPR055348">
    <property type="entry name" value="DctQ"/>
</dbReference>
<keyword evidence="5 9" id="KW-0812">Transmembrane</keyword>
<keyword evidence="2" id="KW-0813">Transport</keyword>
<evidence type="ECO:0000256" key="9">
    <source>
        <dbReference type="SAM" id="Phobius"/>
    </source>
</evidence>
<keyword evidence="3" id="KW-1003">Cell membrane</keyword>
<evidence type="ECO:0000256" key="2">
    <source>
        <dbReference type="ARBA" id="ARBA00022448"/>
    </source>
</evidence>
<protein>
    <submittedName>
        <fullName evidence="11">TRAP transporter small permease</fullName>
    </submittedName>
</protein>
<evidence type="ECO:0000256" key="1">
    <source>
        <dbReference type="ARBA" id="ARBA00004429"/>
    </source>
</evidence>
<accession>A0A926RYG1</accession>
<dbReference type="Pfam" id="PF04290">
    <property type="entry name" value="DctQ"/>
    <property type="match status" value="1"/>
</dbReference>
<comment type="similarity">
    <text evidence="8">Belongs to the TRAP transporter small permease family.</text>
</comment>
<dbReference type="AlphaFoldDB" id="A0A926RYG1"/>
<evidence type="ECO:0000256" key="7">
    <source>
        <dbReference type="ARBA" id="ARBA00023136"/>
    </source>
</evidence>
<proteinExistence type="inferred from homology"/>
<sequence length="175" mass="20083">MKKYTDKLIEFLTCTLFMIMVAVASWQVLRRYILNNPSTVTEEFLRFSLIWLAMLAAAYIVGKNQHIAITFLRDRMTENSRIKLDIAIQIIFLLFSSFIMVYGGGKAVSITMNQISPALNLPMGLVYLALPVSGIFIIFYSSIHLIQLMNDKKMLYSQGMRKKKPISNDIVKKEM</sequence>
<dbReference type="Proteomes" id="UP000626844">
    <property type="component" value="Unassembled WGS sequence"/>
</dbReference>
<keyword evidence="7 9" id="KW-0472">Membrane</keyword>
<reference evidence="11" key="1">
    <citation type="submission" date="2020-09" db="EMBL/GenBank/DDBJ databases">
        <title>A novel bacterium of genus Bacillus, isolated from South China Sea.</title>
        <authorList>
            <person name="Huang H."/>
            <person name="Mo K."/>
            <person name="Hu Y."/>
        </authorList>
    </citation>
    <scope>NUCLEOTIDE SEQUENCE</scope>
    <source>
        <strain evidence="11">IB182487</strain>
    </source>
</reference>